<evidence type="ECO:0008006" key="3">
    <source>
        <dbReference type="Google" id="ProtNLM"/>
    </source>
</evidence>
<gene>
    <name evidence="1" type="ORF">KIN20_015349</name>
</gene>
<keyword evidence="2" id="KW-1185">Reference proteome</keyword>
<dbReference type="AlphaFoldDB" id="A0AAD5MYC9"/>
<sequence length="113" mass="12715">MDIHRLRPKPPFPREKGCCPELEQTKKDGKFLDGDMTFTYDDEKCRKTVDVVCQQKDPQLSQYAAIVANGEFFLAVAPSRVTFSGTCSDDNKWQMGSPPLTIDTIECRLSSPP</sequence>
<evidence type="ECO:0000313" key="1">
    <source>
        <dbReference type="EMBL" id="KAJ1357247.1"/>
    </source>
</evidence>
<dbReference type="Proteomes" id="UP001196413">
    <property type="component" value="Unassembled WGS sequence"/>
</dbReference>
<protein>
    <recommendedName>
        <fullName evidence="3">C6 domain-containing protein</fullName>
    </recommendedName>
</protein>
<name>A0AAD5MYC9_PARTN</name>
<organism evidence="1 2">
    <name type="scientific">Parelaphostrongylus tenuis</name>
    <name type="common">Meningeal worm</name>
    <dbReference type="NCBI Taxonomy" id="148309"/>
    <lineage>
        <taxon>Eukaryota</taxon>
        <taxon>Metazoa</taxon>
        <taxon>Ecdysozoa</taxon>
        <taxon>Nematoda</taxon>
        <taxon>Chromadorea</taxon>
        <taxon>Rhabditida</taxon>
        <taxon>Rhabditina</taxon>
        <taxon>Rhabditomorpha</taxon>
        <taxon>Strongyloidea</taxon>
        <taxon>Metastrongylidae</taxon>
        <taxon>Parelaphostrongylus</taxon>
    </lineage>
</organism>
<proteinExistence type="predicted"/>
<dbReference type="EMBL" id="JAHQIW010003077">
    <property type="protein sequence ID" value="KAJ1357247.1"/>
    <property type="molecule type" value="Genomic_DNA"/>
</dbReference>
<evidence type="ECO:0000313" key="2">
    <source>
        <dbReference type="Proteomes" id="UP001196413"/>
    </source>
</evidence>
<comment type="caution">
    <text evidence="1">The sequence shown here is derived from an EMBL/GenBank/DDBJ whole genome shotgun (WGS) entry which is preliminary data.</text>
</comment>
<reference evidence="1" key="1">
    <citation type="submission" date="2021-06" db="EMBL/GenBank/DDBJ databases">
        <title>Parelaphostrongylus tenuis whole genome reference sequence.</title>
        <authorList>
            <person name="Garwood T.J."/>
            <person name="Larsen P.A."/>
            <person name="Fountain-Jones N.M."/>
            <person name="Garbe J.R."/>
            <person name="Macchietto M.G."/>
            <person name="Kania S.A."/>
            <person name="Gerhold R.W."/>
            <person name="Richards J.E."/>
            <person name="Wolf T.M."/>
        </authorList>
    </citation>
    <scope>NUCLEOTIDE SEQUENCE</scope>
    <source>
        <strain evidence="1">MNPRO001-30</strain>
        <tissue evidence="1">Meninges</tissue>
    </source>
</reference>
<accession>A0AAD5MYC9</accession>